<proteinExistence type="predicted"/>
<gene>
    <name evidence="1" type="ORF">CBR_g12796</name>
</gene>
<dbReference type="Proteomes" id="UP000265515">
    <property type="component" value="Unassembled WGS sequence"/>
</dbReference>
<keyword evidence="2" id="KW-1185">Reference proteome</keyword>
<evidence type="ECO:0000313" key="2">
    <source>
        <dbReference type="Proteomes" id="UP000265515"/>
    </source>
</evidence>
<evidence type="ECO:0000313" key="1">
    <source>
        <dbReference type="EMBL" id="GBG73080.1"/>
    </source>
</evidence>
<reference evidence="1 2" key="1">
    <citation type="journal article" date="2018" name="Cell">
        <title>The Chara Genome: Secondary Complexity and Implications for Plant Terrestrialization.</title>
        <authorList>
            <person name="Nishiyama T."/>
            <person name="Sakayama H."/>
            <person name="Vries J.D."/>
            <person name="Buschmann H."/>
            <person name="Saint-Marcoux D."/>
            <person name="Ullrich K.K."/>
            <person name="Haas F.B."/>
            <person name="Vanderstraeten L."/>
            <person name="Becker D."/>
            <person name="Lang D."/>
            <person name="Vosolsobe S."/>
            <person name="Rombauts S."/>
            <person name="Wilhelmsson P.K.I."/>
            <person name="Janitza P."/>
            <person name="Kern R."/>
            <person name="Heyl A."/>
            <person name="Rumpler F."/>
            <person name="Villalobos L.I.A.C."/>
            <person name="Clay J.M."/>
            <person name="Skokan R."/>
            <person name="Toyoda A."/>
            <person name="Suzuki Y."/>
            <person name="Kagoshima H."/>
            <person name="Schijlen E."/>
            <person name="Tajeshwar N."/>
            <person name="Catarino B."/>
            <person name="Hetherington A.J."/>
            <person name="Saltykova A."/>
            <person name="Bonnot C."/>
            <person name="Breuninger H."/>
            <person name="Symeonidi A."/>
            <person name="Radhakrishnan G.V."/>
            <person name="Van Nieuwerburgh F."/>
            <person name="Deforce D."/>
            <person name="Chang C."/>
            <person name="Karol K.G."/>
            <person name="Hedrich R."/>
            <person name="Ulvskov P."/>
            <person name="Glockner G."/>
            <person name="Delwiche C.F."/>
            <person name="Petrasek J."/>
            <person name="Van de Peer Y."/>
            <person name="Friml J."/>
            <person name="Beilby M."/>
            <person name="Dolan L."/>
            <person name="Kohara Y."/>
            <person name="Sugano S."/>
            <person name="Fujiyama A."/>
            <person name="Delaux P.-M."/>
            <person name="Quint M."/>
            <person name="TheiBen G."/>
            <person name="Hagemann M."/>
            <person name="Harholt J."/>
            <person name="Dunand C."/>
            <person name="Zachgo S."/>
            <person name="Langdale J."/>
            <person name="Maumus F."/>
            <person name="Straeten D.V.D."/>
            <person name="Gould S.B."/>
            <person name="Rensing S.A."/>
        </authorList>
    </citation>
    <scope>NUCLEOTIDE SEQUENCE [LARGE SCALE GENOMIC DNA]</scope>
    <source>
        <strain evidence="1 2">S276</strain>
    </source>
</reference>
<dbReference type="Gramene" id="GBG73080">
    <property type="protein sequence ID" value="GBG73080"/>
    <property type="gene ID" value="CBR_g12796"/>
</dbReference>
<comment type="caution">
    <text evidence="1">The sequence shown here is derived from an EMBL/GenBank/DDBJ whole genome shotgun (WGS) entry which is preliminary data.</text>
</comment>
<name>A0A388KSP5_CHABU</name>
<protein>
    <submittedName>
        <fullName evidence="1">Uncharacterized protein</fullName>
    </submittedName>
</protein>
<accession>A0A388KSP5</accession>
<dbReference type="AlphaFoldDB" id="A0A388KSP5"/>
<dbReference type="EMBL" id="BFEA01000177">
    <property type="protein sequence ID" value="GBG73080.1"/>
    <property type="molecule type" value="Genomic_DNA"/>
</dbReference>
<sequence length="85" mass="8901">MGIADRDPAARCSPEHAAVTGVTDGIVDSARRLLATMSCEGENPFLSSTSVASQDVGMANLLKAWFFAGVFTGSYMQSQQQGTGQ</sequence>
<organism evidence="1 2">
    <name type="scientific">Chara braunii</name>
    <name type="common">Braun's stonewort</name>
    <dbReference type="NCBI Taxonomy" id="69332"/>
    <lineage>
        <taxon>Eukaryota</taxon>
        <taxon>Viridiplantae</taxon>
        <taxon>Streptophyta</taxon>
        <taxon>Charophyceae</taxon>
        <taxon>Charales</taxon>
        <taxon>Characeae</taxon>
        <taxon>Chara</taxon>
    </lineage>
</organism>